<evidence type="ECO:0000313" key="2">
    <source>
        <dbReference type="EMBL" id="CAK0851473.1"/>
    </source>
</evidence>
<evidence type="ECO:0000256" key="1">
    <source>
        <dbReference type="SAM" id="MobiDB-lite"/>
    </source>
</evidence>
<feature type="region of interest" description="Disordered" evidence="1">
    <location>
        <begin position="215"/>
        <end position="257"/>
    </location>
</feature>
<reference evidence="2" key="1">
    <citation type="submission" date="2023-10" db="EMBL/GenBank/DDBJ databases">
        <authorList>
            <person name="Chen Y."/>
            <person name="Shah S."/>
            <person name="Dougan E. K."/>
            <person name="Thang M."/>
            <person name="Chan C."/>
        </authorList>
    </citation>
    <scope>NUCLEOTIDE SEQUENCE [LARGE SCALE GENOMIC DNA]</scope>
</reference>
<accession>A0ABN9TYP4</accession>
<protein>
    <submittedName>
        <fullName evidence="2">Uncharacterized protein</fullName>
    </submittedName>
</protein>
<organism evidence="2 3">
    <name type="scientific">Prorocentrum cordatum</name>
    <dbReference type="NCBI Taxonomy" id="2364126"/>
    <lineage>
        <taxon>Eukaryota</taxon>
        <taxon>Sar</taxon>
        <taxon>Alveolata</taxon>
        <taxon>Dinophyceae</taxon>
        <taxon>Prorocentrales</taxon>
        <taxon>Prorocentraceae</taxon>
        <taxon>Prorocentrum</taxon>
    </lineage>
</organism>
<dbReference type="EMBL" id="CAUYUJ010015243">
    <property type="protein sequence ID" value="CAK0851473.1"/>
    <property type="molecule type" value="Genomic_DNA"/>
</dbReference>
<gene>
    <name evidence="2" type="ORF">PCOR1329_LOCUS43626</name>
</gene>
<sequence>MLFTDGSAFAGRLPGISRAGWAVVQCNRWGVHETVAYGPVPLAMYPRQLSRDGEDFAIFALPQVALGHLDLFVDCTGTVAALRRGPGDSSGDERAHLWGPFWGSFGLGDFTVTKVVARATHADVAAGRTTHWERAGNAAADTWAKHGAECHSMPAEAEELTLTLYDIAQEAARWSGELHAVLADEGTKDCDGLEARPQGQPEGGAEVELVVGDGPSTAHAEASGGPAAVDGGGVRGAARKGSRAASHQLRAAEATAPGRPPQTLVACLRCGAYGTRYARNLAGTCHGATTTTLQSQRARLADGRHPGHRQCRTWVLSTLREPTSADLAACLGSDFGRAPVAGPTNGPQMGRGAPRRMLTRVEILAAYDLNEEDVEAAVNRCRQRRRARATEEDDSDIEE</sequence>
<comment type="caution">
    <text evidence="2">The sequence shown here is derived from an EMBL/GenBank/DDBJ whole genome shotgun (WGS) entry which is preliminary data.</text>
</comment>
<evidence type="ECO:0000313" key="3">
    <source>
        <dbReference type="Proteomes" id="UP001189429"/>
    </source>
</evidence>
<keyword evidence="3" id="KW-1185">Reference proteome</keyword>
<name>A0ABN9TYP4_9DINO</name>
<dbReference type="Proteomes" id="UP001189429">
    <property type="component" value="Unassembled WGS sequence"/>
</dbReference>
<proteinExistence type="predicted"/>